<dbReference type="Proteomes" id="UP000199223">
    <property type="component" value="Unassembled WGS sequence"/>
</dbReference>
<keyword evidence="2" id="KW-1185">Reference proteome</keyword>
<sequence length="124" mass="13680">MKRPLLLLTLLLAPVLAGCRYNFVPLIPPAPQIALPTRITQAELRRDGETLRLQVTLDGRLEPGYLQVSWFDSSREIGADSVYLDAETRSATLSLSAPEPGAYRAVLSFGGTVLRQVELYEVKP</sequence>
<organism evidence="1 2">
    <name type="scientific">Deinococcus reticulitermitis</name>
    <dbReference type="NCBI Taxonomy" id="856736"/>
    <lineage>
        <taxon>Bacteria</taxon>
        <taxon>Thermotogati</taxon>
        <taxon>Deinococcota</taxon>
        <taxon>Deinococci</taxon>
        <taxon>Deinococcales</taxon>
        <taxon>Deinococcaceae</taxon>
        <taxon>Deinococcus</taxon>
    </lineage>
</organism>
<evidence type="ECO:0000313" key="2">
    <source>
        <dbReference type="Proteomes" id="UP000199223"/>
    </source>
</evidence>
<dbReference type="STRING" id="856736.SAMN04488058_101428"/>
<proteinExistence type="predicted"/>
<name>A0A1H6T199_9DEIO</name>
<dbReference type="RefSeq" id="WP_092262922.1">
    <property type="nucleotide sequence ID" value="NZ_FNZA01000001.1"/>
</dbReference>
<evidence type="ECO:0000313" key="1">
    <source>
        <dbReference type="EMBL" id="SEI71894.1"/>
    </source>
</evidence>
<dbReference type="OrthoDB" id="71372at2"/>
<dbReference type="AlphaFoldDB" id="A0A1H6T199"/>
<dbReference type="EMBL" id="FNZA01000001">
    <property type="protein sequence ID" value="SEI71894.1"/>
    <property type="molecule type" value="Genomic_DNA"/>
</dbReference>
<dbReference type="PROSITE" id="PS51257">
    <property type="entry name" value="PROKAR_LIPOPROTEIN"/>
    <property type="match status" value="1"/>
</dbReference>
<reference evidence="2" key="1">
    <citation type="submission" date="2016-10" db="EMBL/GenBank/DDBJ databases">
        <authorList>
            <person name="Varghese N."/>
            <person name="Submissions S."/>
        </authorList>
    </citation>
    <scope>NUCLEOTIDE SEQUENCE [LARGE SCALE GENOMIC DNA]</scope>
    <source>
        <strain evidence="2">CGMCC 1.10218</strain>
    </source>
</reference>
<evidence type="ECO:0008006" key="3">
    <source>
        <dbReference type="Google" id="ProtNLM"/>
    </source>
</evidence>
<gene>
    <name evidence="1" type="ORF">SAMN04488058_101428</name>
</gene>
<protein>
    <recommendedName>
        <fullName evidence="3">Ig-like domain-containing protein</fullName>
    </recommendedName>
</protein>
<accession>A0A1H6T199</accession>